<reference evidence="2" key="1">
    <citation type="submission" date="2024-07" db="EMBL/GenBank/DDBJ databases">
        <title>Two chromosome-level genome assemblies of Korean endemic species Abeliophyllum distichum and Forsythia ovata (Oleaceae).</title>
        <authorList>
            <person name="Jang H."/>
        </authorList>
    </citation>
    <scope>NUCLEOTIDE SEQUENCE [LARGE SCALE GENOMIC DNA]</scope>
</reference>
<dbReference type="AlphaFoldDB" id="A0ABD1QV82"/>
<accession>A0ABD1QV82</accession>
<dbReference type="EMBL" id="JBFOLK010000010">
    <property type="protein sequence ID" value="KAL2479438.1"/>
    <property type="molecule type" value="Genomic_DNA"/>
</dbReference>
<evidence type="ECO:0000313" key="2">
    <source>
        <dbReference type="Proteomes" id="UP001604336"/>
    </source>
</evidence>
<dbReference type="Proteomes" id="UP001604336">
    <property type="component" value="Unassembled WGS sequence"/>
</dbReference>
<keyword evidence="2" id="KW-1185">Reference proteome</keyword>
<evidence type="ECO:0000313" key="1">
    <source>
        <dbReference type="EMBL" id="KAL2479438.1"/>
    </source>
</evidence>
<protein>
    <submittedName>
        <fullName evidence="1">AAA-type ATPase family protein</fullName>
    </submittedName>
</protein>
<sequence>MVEKTDLSSANVVNENLNVDTETGKIVAKTNDFRPFLQILAGSKAPEFDIIGSLSKILVEHKGIRDQCKDQNPQFSLSLRRQAFKDGFPRGVLDSKSIDVSV</sequence>
<name>A0ABD1QV82_9LAMI</name>
<organism evidence="1 2">
    <name type="scientific">Abeliophyllum distichum</name>
    <dbReference type="NCBI Taxonomy" id="126358"/>
    <lineage>
        <taxon>Eukaryota</taxon>
        <taxon>Viridiplantae</taxon>
        <taxon>Streptophyta</taxon>
        <taxon>Embryophyta</taxon>
        <taxon>Tracheophyta</taxon>
        <taxon>Spermatophyta</taxon>
        <taxon>Magnoliopsida</taxon>
        <taxon>eudicotyledons</taxon>
        <taxon>Gunneridae</taxon>
        <taxon>Pentapetalae</taxon>
        <taxon>asterids</taxon>
        <taxon>lamiids</taxon>
        <taxon>Lamiales</taxon>
        <taxon>Oleaceae</taxon>
        <taxon>Forsythieae</taxon>
        <taxon>Abeliophyllum</taxon>
    </lineage>
</organism>
<proteinExistence type="predicted"/>
<gene>
    <name evidence="1" type="ORF">Adt_32404</name>
</gene>
<comment type="caution">
    <text evidence="1">The sequence shown here is derived from an EMBL/GenBank/DDBJ whole genome shotgun (WGS) entry which is preliminary data.</text>
</comment>